<gene>
    <name evidence="3" type="ORF">H6A19_05810</name>
</gene>
<comment type="caution">
    <text evidence="3">The sequence shown here is derived from an EMBL/GenBank/DDBJ whole genome shotgun (WGS) entry which is preliminary data.</text>
</comment>
<dbReference type="Gene3D" id="3.40.50.1110">
    <property type="entry name" value="SGNH hydrolase"/>
    <property type="match status" value="1"/>
</dbReference>
<keyword evidence="1" id="KW-0812">Transmembrane</keyword>
<reference evidence="3 4" key="1">
    <citation type="journal article" date="2021" name="Sci. Rep.">
        <title>The distribution of antibiotic resistance genes in chicken gut microbiota commensals.</title>
        <authorList>
            <person name="Juricova H."/>
            <person name="Matiasovicova J."/>
            <person name="Kubasova T."/>
            <person name="Cejkova D."/>
            <person name="Rychlik I."/>
        </authorList>
    </citation>
    <scope>NUCLEOTIDE SEQUENCE [LARGE SCALE GENOMIC DNA]</scope>
    <source>
        <strain evidence="3 4">An435</strain>
    </source>
</reference>
<feature type="domain" description="Bacterial Ig" evidence="2">
    <location>
        <begin position="273"/>
        <end position="333"/>
    </location>
</feature>
<accession>A0ABS2FFY5</accession>
<dbReference type="RefSeq" id="WP_148323468.1">
    <property type="nucleotide sequence ID" value="NZ_JACJLL010000025.1"/>
</dbReference>
<feature type="transmembrane region" description="Helical" evidence="1">
    <location>
        <begin position="7"/>
        <end position="26"/>
    </location>
</feature>
<evidence type="ECO:0000256" key="1">
    <source>
        <dbReference type="SAM" id="Phobius"/>
    </source>
</evidence>
<evidence type="ECO:0000313" key="4">
    <source>
        <dbReference type="Proteomes" id="UP000767334"/>
    </source>
</evidence>
<protein>
    <recommendedName>
        <fullName evidence="2">Bacterial Ig domain-containing protein</fullName>
    </recommendedName>
</protein>
<evidence type="ECO:0000313" key="3">
    <source>
        <dbReference type="EMBL" id="MBM6818853.1"/>
    </source>
</evidence>
<dbReference type="Pfam" id="PF17936">
    <property type="entry name" value="Big_6"/>
    <property type="match status" value="1"/>
</dbReference>
<dbReference type="Proteomes" id="UP000767334">
    <property type="component" value="Unassembled WGS sequence"/>
</dbReference>
<keyword evidence="4" id="KW-1185">Reference proteome</keyword>
<dbReference type="EMBL" id="JACJLL010000025">
    <property type="protein sequence ID" value="MBM6818853.1"/>
    <property type="molecule type" value="Genomic_DNA"/>
</dbReference>
<dbReference type="SUPFAM" id="SSF52266">
    <property type="entry name" value="SGNH hydrolase"/>
    <property type="match status" value="1"/>
</dbReference>
<proteinExistence type="predicted"/>
<dbReference type="InterPro" id="IPR041498">
    <property type="entry name" value="Big_6"/>
</dbReference>
<keyword evidence="1" id="KW-1133">Transmembrane helix</keyword>
<keyword evidence="1" id="KW-0472">Membrane</keyword>
<sequence length="354" mass="39921">MKKRNRIKVILIITIGMILLALPIAMQVKGEVSNKVLDKYVAIGDEISMEADNDYDVAYVSLIKDFLYALNDNLDYSNLSNDGITSSDLLNIIEENKEKIKDSDLITVSIGGNNILNAILANLNIDETILQGCDEEKFDSIISEYLNSDEIKSEILNEVNKFSKDFPKIIKKIKKLAPEAEIYVNTVYNPINKKCNIYNFFDEQISLINDLIVKNNSNYEYKILDCYHILNSDEVLNFKVENGVVRIYPNKVGHAMMAAQVISDYEDYVNLEVDKITSSSENITGKTLPNSNIIIVSENGTIGTTQAKANGEFQVKISPMVSGTNIEVLVYDKKIFSILYKFEKLVVKKDLFTS</sequence>
<dbReference type="Gene3D" id="2.60.40.10">
    <property type="entry name" value="Immunoglobulins"/>
    <property type="match status" value="1"/>
</dbReference>
<organism evidence="3 4">
    <name type="scientific">Clostridium saudiense</name>
    <dbReference type="NCBI Taxonomy" id="1414720"/>
    <lineage>
        <taxon>Bacteria</taxon>
        <taxon>Bacillati</taxon>
        <taxon>Bacillota</taxon>
        <taxon>Clostridia</taxon>
        <taxon>Eubacteriales</taxon>
        <taxon>Clostridiaceae</taxon>
        <taxon>Clostridium</taxon>
    </lineage>
</organism>
<name>A0ABS2FFY5_9CLOT</name>
<evidence type="ECO:0000259" key="2">
    <source>
        <dbReference type="Pfam" id="PF17936"/>
    </source>
</evidence>
<dbReference type="InterPro" id="IPR036514">
    <property type="entry name" value="SGNH_hydro_sf"/>
</dbReference>
<dbReference type="InterPro" id="IPR013783">
    <property type="entry name" value="Ig-like_fold"/>
</dbReference>